<feature type="domain" description="Glycosyltransferase 2-like" evidence="5">
    <location>
        <begin position="247"/>
        <end position="423"/>
    </location>
</feature>
<dbReference type="SUPFAM" id="SSF48452">
    <property type="entry name" value="TPR-like"/>
    <property type="match status" value="1"/>
</dbReference>
<dbReference type="PANTHER" id="PTHR43179:SF12">
    <property type="entry name" value="GALACTOFURANOSYLTRANSFERASE GLFT2"/>
    <property type="match status" value="1"/>
</dbReference>
<keyword evidence="3 6" id="KW-0808">Transferase</keyword>
<dbReference type="SUPFAM" id="SSF53756">
    <property type="entry name" value="UDP-Glycosyltransferase/glycogen phosphorylase"/>
    <property type="match status" value="1"/>
</dbReference>
<dbReference type="PANTHER" id="PTHR43179">
    <property type="entry name" value="RHAMNOSYLTRANSFERASE WBBL"/>
    <property type="match status" value="1"/>
</dbReference>
<keyword evidence="7" id="KW-1185">Reference proteome</keyword>
<dbReference type="InterPro" id="IPR001173">
    <property type="entry name" value="Glyco_trans_2-like"/>
</dbReference>
<dbReference type="InterPro" id="IPR029044">
    <property type="entry name" value="Nucleotide-diphossugar_trans"/>
</dbReference>
<accession>A0A9X1NRR6</accession>
<gene>
    <name evidence="6" type="ORF">LRX75_08745</name>
</gene>
<dbReference type="Pfam" id="PF00535">
    <property type="entry name" value="Glycos_transf_2"/>
    <property type="match status" value="1"/>
</dbReference>
<protein>
    <submittedName>
        <fullName evidence="6">Glycosyltransferase</fullName>
        <ecNumber evidence="6">2.4.-.-</ecNumber>
    </submittedName>
</protein>
<feature type="repeat" description="TPR" evidence="4">
    <location>
        <begin position="47"/>
        <end position="80"/>
    </location>
</feature>
<dbReference type="PROSITE" id="PS50005">
    <property type="entry name" value="TPR"/>
    <property type="match status" value="1"/>
</dbReference>
<dbReference type="Gene3D" id="3.90.550.10">
    <property type="entry name" value="Spore Coat Polysaccharide Biosynthesis Protein SpsA, Chain A"/>
    <property type="match status" value="1"/>
</dbReference>
<comment type="caution">
    <text evidence="6">The sequence shown here is derived from an EMBL/GenBank/DDBJ whole genome shotgun (WGS) entry which is preliminary data.</text>
</comment>
<evidence type="ECO:0000256" key="1">
    <source>
        <dbReference type="ARBA" id="ARBA00006739"/>
    </source>
</evidence>
<dbReference type="Proteomes" id="UP001139089">
    <property type="component" value="Unassembled WGS sequence"/>
</dbReference>
<dbReference type="InterPro" id="IPR011990">
    <property type="entry name" value="TPR-like_helical_dom_sf"/>
</dbReference>
<dbReference type="RefSeq" id="WP_231813532.1">
    <property type="nucleotide sequence ID" value="NZ_JAJOZR010000005.1"/>
</dbReference>
<keyword evidence="4" id="KW-0802">TPR repeat</keyword>
<dbReference type="Pfam" id="PF14559">
    <property type="entry name" value="TPR_19"/>
    <property type="match status" value="1"/>
</dbReference>
<dbReference type="Gene3D" id="3.40.50.2000">
    <property type="entry name" value="Glycogen Phosphorylase B"/>
    <property type="match status" value="1"/>
</dbReference>
<dbReference type="EC" id="2.4.-.-" evidence="6"/>
<sequence>MDLLKGTSSKSATAPLLQKADAANAAHNWAEAARLYEQVLKADPTKVAIWIQLGHCRKEMGDIGSARSAYVTASELAPDQSEAYFHLAHMLRFRGDIWGGYENFLKAFEADGNPQAEKELSLMLGSEYAYPETIRMIDEVFSTEDYLELNGDIATAGVDPRLHYILFGWKEKRSPSHIFDPWYYERQYRKHLKPGTMPLLHYVKNRSKGFRGNALSEKRWFTAKAPERHEWDALSPAVLGDTTRAVVILPVYKGYDETLASVYHALSARGDAAYSLLVINDCGPDQKLNAELARLGEKGLFDYHLSEKNRGFVQTCNHAIADLSGGLDVVLLNSDAFVFPGWFERMIAHADKDPRVATITPLSNNATLCSYPLRDKNNLLSLECTPAKMNDIAGRANAGVAVEAPTGVGFCFYMRRSVIEEIGALDPVAFKVGYGEENDFCMRSLNAGYKNLLACDVFTFHVGSVSFSSSKAENFDAGQKALLRKHPNYPSLVRHHFEADPAQTARRTLDRARLIDMAKGAALMVTHNWGGGIDTYLKDKAAELSLLGTKSLMMKVHDNHMVSFSQDDIYVPNLVDIDMRTEMAFVLQLLADLSPSRIMVNSFAGLTWDFHSALLASLSALSAEKTLVLHDYSAITHHYQLIRPDQIYAGLPTMADLRQWALMKNPQATDPCDPDIRHAAYNAFLVDAKVESPSKASAEIFRTFFPKADIRVVPHEETWDVLPDVLPRRPDGQIRVTLIGAIGSHKGSDILLALANDSRDRYLGIDYSVVGYTNNDEALTKADVEITGAYTTNEEAFIELERIQPDLIFIPSVWPETFCYTLSIALKTGVPTVVFDLGAQADRIREAGTGHILDPKLINSPTALSDALLALGETLAQPAPAAVSAEPARKSASL</sequence>
<evidence type="ECO:0000256" key="4">
    <source>
        <dbReference type="PROSITE-ProRule" id="PRU00339"/>
    </source>
</evidence>
<dbReference type="InterPro" id="IPR019734">
    <property type="entry name" value="TPR_rpt"/>
</dbReference>
<evidence type="ECO:0000313" key="6">
    <source>
        <dbReference type="EMBL" id="MCD7109130.1"/>
    </source>
</evidence>
<dbReference type="SUPFAM" id="SSF53448">
    <property type="entry name" value="Nucleotide-diphospho-sugar transferases"/>
    <property type="match status" value="1"/>
</dbReference>
<organism evidence="6 7">
    <name type="scientific">Rhizobium quercicola</name>
    <dbReference type="NCBI Taxonomy" id="2901226"/>
    <lineage>
        <taxon>Bacteria</taxon>
        <taxon>Pseudomonadati</taxon>
        <taxon>Pseudomonadota</taxon>
        <taxon>Alphaproteobacteria</taxon>
        <taxon>Hyphomicrobiales</taxon>
        <taxon>Rhizobiaceae</taxon>
        <taxon>Rhizobium/Agrobacterium group</taxon>
        <taxon>Rhizobium</taxon>
    </lineage>
</organism>
<dbReference type="AlphaFoldDB" id="A0A9X1NRR6"/>
<proteinExistence type="inferred from homology"/>
<dbReference type="GO" id="GO:0016757">
    <property type="term" value="F:glycosyltransferase activity"/>
    <property type="evidence" value="ECO:0007669"/>
    <property type="project" value="UniProtKB-KW"/>
</dbReference>
<evidence type="ECO:0000256" key="2">
    <source>
        <dbReference type="ARBA" id="ARBA00022676"/>
    </source>
</evidence>
<reference evidence="6" key="1">
    <citation type="submission" date="2021-12" db="EMBL/GenBank/DDBJ databases">
        <authorList>
            <person name="Li Y."/>
        </authorList>
    </citation>
    <scope>NUCLEOTIDE SEQUENCE</scope>
    <source>
        <strain evidence="6">DKSPLA3</strain>
    </source>
</reference>
<evidence type="ECO:0000256" key="3">
    <source>
        <dbReference type="ARBA" id="ARBA00022679"/>
    </source>
</evidence>
<dbReference type="SMART" id="SM00028">
    <property type="entry name" value="TPR"/>
    <property type="match status" value="3"/>
</dbReference>
<name>A0A9X1NRR6_9HYPH</name>
<comment type="similarity">
    <text evidence="1">Belongs to the glycosyltransferase 2 family.</text>
</comment>
<dbReference type="EMBL" id="JAJOZR010000005">
    <property type="protein sequence ID" value="MCD7109130.1"/>
    <property type="molecule type" value="Genomic_DNA"/>
</dbReference>
<keyword evidence="2 6" id="KW-0328">Glycosyltransferase</keyword>
<evidence type="ECO:0000259" key="5">
    <source>
        <dbReference type="Pfam" id="PF00535"/>
    </source>
</evidence>
<dbReference type="Gene3D" id="1.25.40.10">
    <property type="entry name" value="Tetratricopeptide repeat domain"/>
    <property type="match status" value="1"/>
</dbReference>
<evidence type="ECO:0000313" key="7">
    <source>
        <dbReference type="Proteomes" id="UP001139089"/>
    </source>
</evidence>